<evidence type="ECO:0000313" key="11">
    <source>
        <dbReference type="Proteomes" id="UP000721954"/>
    </source>
</evidence>
<dbReference type="PROSITE" id="PS00653">
    <property type="entry name" value="GLYCOSYL_HYDROL_F1_2"/>
    <property type="match status" value="1"/>
</dbReference>
<dbReference type="GeneID" id="96257198"/>
<dbReference type="Proteomes" id="UP000721954">
    <property type="component" value="Unassembled WGS sequence"/>
</dbReference>
<dbReference type="InterPro" id="IPR017736">
    <property type="entry name" value="Glyco_hydro_1_beta-glucosidase"/>
</dbReference>
<evidence type="ECO:0000313" key="10">
    <source>
        <dbReference type="EMBL" id="MBO8196930.1"/>
    </source>
</evidence>
<evidence type="ECO:0000256" key="9">
    <source>
        <dbReference type="RuleBase" id="RU361175"/>
    </source>
</evidence>
<dbReference type="PANTHER" id="PTHR10353:SF36">
    <property type="entry name" value="LP05116P"/>
    <property type="match status" value="1"/>
</dbReference>
<organism evidence="10 11">
    <name type="scientific">Streptomyces smyrnaeus</name>
    <dbReference type="NCBI Taxonomy" id="1387713"/>
    <lineage>
        <taxon>Bacteria</taxon>
        <taxon>Bacillati</taxon>
        <taxon>Actinomycetota</taxon>
        <taxon>Actinomycetes</taxon>
        <taxon>Kitasatosporales</taxon>
        <taxon>Streptomycetaceae</taxon>
        <taxon>Streptomyces</taxon>
    </lineage>
</organism>
<sequence>MSSPSPGTPVPVPPLPGLPAAFVFGAATAAYQIEGAHDEDGRGPSIWDTYCREPGRIEGAATGDVACDHYHRYPEDIALLRELGVDSYRFSVAWPRVQPTGAGPANGRGLDFYDRLTDELLAAGISPAATLYHWDLPQALEDRGGWRLRETAERFAEYTALVAARLGDRIPRWITLNEPFCSAFLGYATGRHAPGAQEGRGALAAAHHLLLGHGLAVRALRAAGVRQVGITLNPDRLLPADDTPADAAAVRRAETLHNETWFDPLFAGRYPRGEAETWGPQADGSWRREGDLELIGAPLDFLGINYYRPITVTEAPYRDPDPVTRTATDIRVAECARDDVRHTTMGWPVDPRTFTDLLTDLTARYPSLPPLLITENGSAETDTVTPDGRVHDSDRVGYLRDHLAAVADAVRAGVDVRGYYVWSLLDNFEWARGYGQRFGIVRVDYATQRRIPKDSYHWYRDLIAAHRRYHAQHPAPTAPHTGEQAAR</sequence>
<dbReference type="RefSeq" id="WP_209208800.1">
    <property type="nucleotide sequence ID" value="NZ_JAFFZM010000001.1"/>
</dbReference>
<protein>
    <recommendedName>
        <fullName evidence="3 9">Beta-glucosidase</fullName>
        <ecNumber evidence="3 9">3.2.1.21</ecNumber>
    </recommendedName>
</protein>
<keyword evidence="5" id="KW-0136">Cellulose degradation</keyword>
<keyword evidence="8" id="KW-0624">Polysaccharide degradation</keyword>
<comment type="caution">
    <text evidence="10">The sequence shown here is derived from an EMBL/GenBank/DDBJ whole genome shotgun (WGS) entry which is preliminary data.</text>
</comment>
<name>A0ABS3XNQ1_9ACTN</name>
<evidence type="ECO:0000256" key="1">
    <source>
        <dbReference type="ARBA" id="ARBA00000448"/>
    </source>
</evidence>
<evidence type="ECO:0000256" key="8">
    <source>
        <dbReference type="ARBA" id="ARBA00023326"/>
    </source>
</evidence>
<keyword evidence="11" id="KW-1185">Reference proteome</keyword>
<accession>A0ABS3XNQ1</accession>
<evidence type="ECO:0000256" key="4">
    <source>
        <dbReference type="ARBA" id="ARBA00022801"/>
    </source>
</evidence>
<evidence type="ECO:0000256" key="7">
    <source>
        <dbReference type="ARBA" id="ARBA00023295"/>
    </source>
</evidence>
<comment type="similarity">
    <text evidence="2 9">Belongs to the glycosyl hydrolase 1 family.</text>
</comment>
<dbReference type="EMBL" id="JAFFZM010000001">
    <property type="protein sequence ID" value="MBO8196930.1"/>
    <property type="molecule type" value="Genomic_DNA"/>
</dbReference>
<dbReference type="SUPFAM" id="SSF51445">
    <property type="entry name" value="(Trans)glycosidases"/>
    <property type="match status" value="1"/>
</dbReference>
<gene>
    <name evidence="10" type="ORF">JW613_01185</name>
</gene>
<dbReference type="InterPro" id="IPR017853">
    <property type="entry name" value="GH"/>
</dbReference>
<dbReference type="Pfam" id="PF00232">
    <property type="entry name" value="Glyco_hydro_1"/>
    <property type="match status" value="1"/>
</dbReference>
<dbReference type="InterPro" id="IPR001360">
    <property type="entry name" value="Glyco_hydro_1"/>
</dbReference>
<dbReference type="PRINTS" id="PR00131">
    <property type="entry name" value="GLHYDRLASE1"/>
</dbReference>
<dbReference type="PANTHER" id="PTHR10353">
    <property type="entry name" value="GLYCOSYL HYDROLASE"/>
    <property type="match status" value="1"/>
</dbReference>
<evidence type="ECO:0000256" key="2">
    <source>
        <dbReference type="ARBA" id="ARBA00010838"/>
    </source>
</evidence>
<dbReference type="Gene3D" id="3.20.20.80">
    <property type="entry name" value="Glycosidases"/>
    <property type="match status" value="1"/>
</dbReference>
<proteinExistence type="inferred from homology"/>
<evidence type="ECO:0000256" key="6">
    <source>
        <dbReference type="ARBA" id="ARBA00023277"/>
    </source>
</evidence>
<evidence type="ECO:0000256" key="3">
    <source>
        <dbReference type="ARBA" id="ARBA00012744"/>
    </source>
</evidence>
<dbReference type="GO" id="GO:0004565">
    <property type="term" value="F:beta-galactosidase activity"/>
    <property type="evidence" value="ECO:0007669"/>
    <property type="project" value="UniProtKB-EC"/>
</dbReference>
<comment type="catalytic activity">
    <reaction evidence="1 9">
        <text>Hydrolysis of terminal, non-reducing beta-D-glucosyl residues with release of beta-D-glucose.</text>
        <dbReference type="EC" id="3.2.1.21"/>
    </reaction>
</comment>
<keyword evidence="6" id="KW-0119">Carbohydrate metabolism</keyword>
<reference evidence="10 11" key="1">
    <citation type="submission" date="2021-02" db="EMBL/GenBank/DDBJ databases">
        <title>Streptomyces spirodelae sp. nov., isolated from duckweed.</title>
        <authorList>
            <person name="Saimee Y."/>
            <person name="Duangmal K."/>
        </authorList>
    </citation>
    <scope>NUCLEOTIDE SEQUENCE [LARGE SCALE GENOMIC DNA]</scope>
    <source>
        <strain evidence="10 11">DSM 42105</strain>
    </source>
</reference>
<keyword evidence="7 9" id="KW-0326">Glycosidase</keyword>
<dbReference type="NCBIfam" id="TIGR03356">
    <property type="entry name" value="BGL"/>
    <property type="match status" value="1"/>
</dbReference>
<keyword evidence="4 9" id="KW-0378">Hydrolase</keyword>
<dbReference type="EC" id="3.2.1.21" evidence="3 9"/>
<dbReference type="InterPro" id="IPR033132">
    <property type="entry name" value="GH_1_N_CS"/>
</dbReference>
<evidence type="ECO:0000256" key="5">
    <source>
        <dbReference type="ARBA" id="ARBA00023001"/>
    </source>
</evidence>